<feature type="transmembrane region" description="Helical" evidence="4">
    <location>
        <begin position="310"/>
        <end position="332"/>
    </location>
</feature>
<dbReference type="KEGG" id="tum:CBW65_13440"/>
<evidence type="ECO:0000256" key="4">
    <source>
        <dbReference type="SAM" id="Phobius"/>
    </source>
</evidence>
<dbReference type="Gene3D" id="3.90.550.10">
    <property type="entry name" value="Spore Coat Polysaccharide Biosynthesis Protein SpsA, Chain A"/>
    <property type="match status" value="1"/>
</dbReference>
<reference evidence="6" key="1">
    <citation type="submission" date="2017-05" db="EMBL/GenBank/DDBJ databases">
        <authorList>
            <person name="Sung H."/>
        </authorList>
    </citation>
    <scope>NUCLEOTIDE SEQUENCE [LARGE SCALE GENOMIC DNA]</scope>
    <source>
        <strain evidence="6">AR23208</strain>
    </source>
</reference>
<evidence type="ECO:0000313" key="6">
    <source>
        <dbReference type="Proteomes" id="UP000195437"/>
    </source>
</evidence>
<dbReference type="Proteomes" id="UP000195437">
    <property type="component" value="Chromosome"/>
</dbReference>
<gene>
    <name evidence="5" type="ORF">CBW65_13440</name>
</gene>
<protein>
    <submittedName>
        <fullName evidence="5">Glycosyl transferase family 2</fullName>
    </submittedName>
</protein>
<accession>A0A1Y0IRD8</accession>
<dbReference type="PANTHER" id="PTHR43630:SF1">
    <property type="entry name" value="POLY-BETA-1,6-N-ACETYL-D-GLUCOSAMINE SYNTHASE"/>
    <property type="match status" value="1"/>
</dbReference>
<dbReference type="AlphaFoldDB" id="A0A1Y0IRD8"/>
<name>A0A1Y0IRD8_9BACL</name>
<keyword evidence="4" id="KW-1133">Transmembrane helix</keyword>
<proteinExistence type="inferred from homology"/>
<dbReference type="OrthoDB" id="9797391at2"/>
<keyword evidence="6" id="KW-1185">Reference proteome</keyword>
<dbReference type="GO" id="GO:0016757">
    <property type="term" value="F:glycosyltransferase activity"/>
    <property type="evidence" value="ECO:0007669"/>
    <property type="project" value="UniProtKB-KW"/>
</dbReference>
<dbReference type="RefSeq" id="WP_087457293.1">
    <property type="nucleotide sequence ID" value="NZ_CP021434.1"/>
</dbReference>
<dbReference type="EMBL" id="CP021434">
    <property type="protein sequence ID" value="ARU61924.1"/>
    <property type="molecule type" value="Genomic_DNA"/>
</dbReference>
<dbReference type="Pfam" id="PF13641">
    <property type="entry name" value="Glyco_tranf_2_3"/>
    <property type="match status" value="1"/>
</dbReference>
<dbReference type="CDD" id="cd06438">
    <property type="entry name" value="EpsO_like"/>
    <property type="match status" value="1"/>
</dbReference>
<dbReference type="SUPFAM" id="SSF53448">
    <property type="entry name" value="Nucleotide-diphospho-sugar transferases"/>
    <property type="match status" value="1"/>
</dbReference>
<organism evidence="5 6">
    <name type="scientific">Tumebacillus avium</name>
    <dbReference type="NCBI Taxonomy" id="1903704"/>
    <lineage>
        <taxon>Bacteria</taxon>
        <taxon>Bacillati</taxon>
        <taxon>Bacillota</taxon>
        <taxon>Bacilli</taxon>
        <taxon>Bacillales</taxon>
        <taxon>Alicyclobacillaceae</taxon>
        <taxon>Tumebacillus</taxon>
    </lineage>
</organism>
<evidence type="ECO:0000256" key="1">
    <source>
        <dbReference type="ARBA" id="ARBA00006739"/>
    </source>
</evidence>
<evidence type="ECO:0000256" key="3">
    <source>
        <dbReference type="ARBA" id="ARBA00022679"/>
    </source>
</evidence>
<keyword evidence="3 5" id="KW-0808">Transferase</keyword>
<evidence type="ECO:0000313" key="5">
    <source>
        <dbReference type="EMBL" id="ARU61924.1"/>
    </source>
</evidence>
<dbReference type="PANTHER" id="PTHR43630">
    <property type="entry name" value="POLY-BETA-1,6-N-ACETYL-D-GLUCOSAMINE SYNTHASE"/>
    <property type="match status" value="1"/>
</dbReference>
<keyword evidence="4" id="KW-0472">Membrane</keyword>
<dbReference type="InterPro" id="IPR029044">
    <property type="entry name" value="Nucleotide-diphossugar_trans"/>
</dbReference>
<feature type="transmembrane region" description="Helical" evidence="4">
    <location>
        <begin position="369"/>
        <end position="392"/>
    </location>
</feature>
<comment type="similarity">
    <text evidence="1">Belongs to the glycosyltransferase 2 family.</text>
</comment>
<evidence type="ECO:0000256" key="2">
    <source>
        <dbReference type="ARBA" id="ARBA00022676"/>
    </source>
</evidence>
<sequence>MSILGTLADGAFIALQGLTGALSAYQVGVSLFGIRKPKDTITHAPAKSFAIFVAAHNEAEVIEPLIENLQRLDYPKELYDIFVICDNCTDNTAEIVRNAGAIAFERFDDTKRGKGFAIEWMLERLWEQEKQYDAVVMFDADNLAAKDFLIHMNEKLMRGDRVIQGYLDTKNPNDSWISVSMAISYYFTNRMWQLARYNLGLSNALGGTGICIDTDLLKEMGWGAHSLTEDVEFTARCVQRGIYPTWAHDAKVYDEKPNTMKASWNQRLRWMQGHFDCASRYFWPLLGKSIKNRNWAMLDAALYLFQPMRLLIILVTSIILYLQLVMPSWWAVTDVQRVLLPTEYWVLVNALLYAQLPLSMYLEKANWRAYAALIIYPIFLISWFPITLVAFFTKNNKTWSHTVHNRAIRLDELSN</sequence>
<keyword evidence="2" id="KW-0328">Glycosyltransferase</keyword>
<feature type="transmembrane region" description="Helical" evidence="4">
    <location>
        <begin position="12"/>
        <end position="34"/>
    </location>
</feature>
<keyword evidence="4" id="KW-0812">Transmembrane</keyword>